<dbReference type="Proteomes" id="UP000805193">
    <property type="component" value="Unassembled WGS sequence"/>
</dbReference>
<evidence type="ECO:0000313" key="2">
    <source>
        <dbReference type="Proteomes" id="UP000805193"/>
    </source>
</evidence>
<sequence length="194" mass="22084">MSSVTSQLLRHISQTFGHLLTNCNNHEWPTPARMVEFSNRGKSWFEKTSLHLGVQNFKACFWVMPCTFRYLVDVCRPTMKRETTNMRTPISVQKHVVIALNKLCSTAEDKTIGHLFGVGCSIVNIVYRKFGGRIVAKLEKSTVTIVRQSELHNHILEFEAVCGFPSTIGSFYGCHLAVSPPKDQDCDYWNNKGW</sequence>
<accession>A0AC60QTJ5</accession>
<evidence type="ECO:0000313" key="1">
    <source>
        <dbReference type="EMBL" id="KAG0438994.1"/>
    </source>
</evidence>
<keyword evidence="2" id="KW-1185">Reference proteome</keyword>
<name>A0AC60QTJ5_IXOPE</name>
<dbReference type="EMBL" id="JABSTQ010005597">
    <property type="protein sequence ID" value="KAG0438994.1"/>
    <property type="molecule type" value="Genomic_DNA"/>
</dbReference>
<proteinExistence type="predicted"/>
<reference evidence="1 2" key="1">
    <citation type="journal article" date="2020" name="Cell">
        <title>Large-Scale Comparative Analyses of Tick Genomes Elucidate Their Genetic Diversity and Vector Capacities.</title>
        <authorList>
            <consortium name="Tick Genome and Microbiome Consortium (TIGMIC)"/>
            <person name="Jia N."/>
            <person name="Wang J."/>
            <person name="Shi W."/>
            <person name="Du L."/>
            <person name="Sun Y."/>
            <person name="Zhan W."/>
            <person name="Jiang J.F."/>
            <person name="Wang Q."/>
            <person name="Zhang B."/>
            <person name="Ji P."/>
            <person name="Bell-Sakyi L."/>
            <person name="Cui X.M."/>
            <person name="Yuan T.T."/>
            <person name="Jiang B.G."/>
            <person name="Yang W.F."/>
            <person name="Lam T.T."/>
            <person name="Chang Q.C."/>
            <person name="Ding S.J."/>
            <person name="Wang X.J."/>
            <person name="Zhu J.G."/>
            <person name="Ruan X.D."/>
            <person name="Zhao L."/>
            <person name="Wei J.T."/>
            <person name="Ye R.Z."/>
            <person name="Que T.C."/>
            <person name="Du C.H."/>
            <person name="Zhou Y.H."/>
            <person name="Cheng J.X."/>
            <person name="Dai P.F."/>
            <person name="Guo W.B."/>
            <person name="Han X.H."/>
            <person name="Huang E.J."/>
            <person name="Li L.F."/>
            <person name="Wei W."/>
            <person name="Gao Y.C."/>
            <person name="Liu J.Z."/>
            <person name="Shao H.Z."/>
            <person name="Wang X."/>
            <person name="Wang C.C."/>
            <person name="Yang T.C."/>
            <person name="Huo Q.B."/>
            <person name="Li W."/>
            <person name="Chen H.Y."/>
            <person name="Chen S.E."/>
            <person name="Zhou L.G."/>
            <person name="Ni X.B."/>
            <person name="Tian J.H."/>
            <person name="Sheng Y."/>
            <person name="Liu T."/>
            <person name="Pan Y.S."/>
            <person name="Xia L.Y."/>
            <person name="Li J."/>
            <person name="Zhao F."/>
            <person name="Cao W.C."/>
        </authorList>
    </citation>
    <scope>NUCLEOTIDE SEQUENCE [LARGE SCALE GENOMIC DNA]</scope>
    <source>
        <strain evidence="1">Iper-2018</strain>
    </source>
</reference>
<protein>
    <submittedName>
        <fullName evidence="1">Uncharacterized protein</fullName>
    </submittedName>
</protein>
<gene>
    <name evidence="1" type="ORF">HPB47_016793</name>
</gene>
<comment type="caution">
    <text evidence="1">The sequence shown here is derived from an EMBL/GenBank/DDBJ whole genome shotgun (WGS) entry which is preliminary data.</text>
</comment>
<organism evidence="1 2">
    <name type="scientific">Ixodes persulcatus</name>
    <name type="common">Taiga tick</name>
    <dbReference type="NCBI Taxonomy" id="34615"/>
    <lineage>
        <taxon>Eukaryota</taxon>
        <taxon>Metazoa</taxon>
        <taxon>Ecdysozoa</taxon>
        <taxon>Arthropoda</taxon>
        <taxon>Chelicerata</taxon>
        <taxon>Arachnida</taxon>
        <taxon>Acari</taxon>
        <taxon>Parasitiformes</taxon>
        <taxon>Ixodida</taxon>
        <taxon>Ixodoidea</taxon>
        <taxon>Ixodidae</taxon>
        <taxon>Ixodinae</taxon>
        <taxon>Ixodes</taxon>
    </lineage>
</organism>